<dbReference type="AlphaFoldDB" id="A0A0F9ITV5"/>
<accession>A0A0F9ITV5</accession>
<gene>
    <name evidence="1" type="ORF">LCGC14_1903740</name>
</gene>
<protein>
    <submittedName>
        <fullName evidence="1">Uncharacterized protein</fullName>
    </submittedName>
</protein>
<evidence type="ECO:0000313" key="1">
    <source>
        <dbReference type="EMBL" id="KKL90532.1"/>
    </source>
</evidence>
<comment type="caution">
    <text evidence="1">The sequence shown here is derived from an EMBL/GenBank/DDBJ whole genome shotgun (WGS) entry which is preliminary data.</text>
</comment>
<dbReference type="EMBL" id="LAZR01019984">
    <property type="protein sequence ID" value="KKL90532.1"/>
    <property type="molecule type" value="Genomic_DNA"/>
</dbReference>
<name>A0A0F9ITV5_9ZZZZ</name>
<sequence>MHALVLGIPLPHITFDNYSFLSAPSLFDYDRIIVDMSALSEAVEQAIDGSPEHTTHSGQTVVNGPSSTRTFSLAELLRLRRLEAERALARGGTVVCLAYPDVAHEGIADLPGWRRYDWLPAPEGFSYTEHLLAGFGKPGVEIADAEHAFAPYVDAFGVRLAFRAYASEQDESFSQYGRVFARSPGGAAVGVELKIGTGRVVLLPPLDSLNYSNDRVPLANVLCDCLERMQAGTADEPSQLIDKEAS</sequence>
<organism evidence="1">
    <name type="scientific">marine sediment metagenome</name>
    <dbReference type="NCBI Taxonomy" id="412755"/>
    <lineage>
        <taxon>unclassified sequences</taxon>
        <taxon>metagenomes</taxon>
        <taxon>ecological metagenomes</taxon>
    </lineage>
</organism>
<proteinExistence type="predicted"/>
<reference evidence="1" key="1">
    <citation type="journal article" date="2015" name="Nature">
        <title>Complex archaea that bridge the gap between prokaryotes and eukaryotes.</title>
        <authorList>
            <person name="Spang A."/>
            <person name="Saw J.H."/>
            <person name="Jorgensen S.L."/>
            <person name="Zaremba-Niedzwiedzka K."/>
            <person name="Martijn J."/>
            <person name="Lind A.E."/>
            <person name="van Eijk R."/>
            <person name="Schleper C."/>
            <person name="Guy L."/>
            <person name="Ettema T.J."/>
        </authorList>
    </citation>
    <scope>NUCLEOTIDE SEQUENCE</scope>
</reference>